<dbReference type="EMBL" id="PGOL01001992">
    <property type="protein sequence ID" value="PKI51766.1"/>
    <property type="molecule type" value="Genomic_DNA"/>
</dbReference>
<evidence type="ECO:0000313" key="2">
    <source>
        <dbReference type="EMBL" id="PKI51766.1"/>
    </source>
</evidence>
<dbReference type="Proteomes" id="UP000233551">
    <property type="component" value="Unassembled WGS sequence"/>
</dbReference>
<evidence type="ECO:0000256" key="1">
    <source>
        <dbReference type="SAM" id="MobiDB-lite"/>
    </source>
</evidence>
<sequence>MVERLSAHDHLVTGESEGREELLESDGTTRRIHGVVEMLRKPGKPQKRLWNPVLDRGKAGCWKLQMENLSLEMDSGGRTRDGAGGRGVNARVARGLESQFCSVRMIGAKLTVYAACSRLCVLYCSCCVLCALDRTVDSSTSAGDR</sequence>
<reference evidence="2 3" key="1">
    <citation type="submission" date="2017-11" db="EMBL/GenBank/DDBJ databases">
        <title>De-novo sequencing of pomegranate (Punica granatum L.) genome.</title>
        <authorList>
            <person name="Akparov Z."/>
            <person name="Amiraslanov A."/>
            <person name="Hajiyeva S."/>
            <person name="Abbasov M."/>
            <person name="Kaur K."/>
            <person name="Hamwieh A."/>
            <person name="Solovyev V."/>
            <person name="Salamov A."/>
            <person name="Braich B."/>
            <person name="Kosarev P."/>
            <person name="Mahmoud A."/>
            <person name="Hajiyev E."/>
            <person name="Babayeva S."/>
            <person name="Izzatullayeva V."/>
            <person name="Mammadov A."/>
            <person name="Mammadov A."/>
            <person name="Sharifova S."/>
            <person name="Ojaghi J."/>
            <person name="Eynullazada K."/>
            <person name="Bayramov B."/>
            <person name="Abdulazimova A."/>
            <person name="Shahmuradov I."/>
        </authorList>
    </citation>
    <scope>NUCLEOTIDE SEQUENCE [LARGE SCALE GENOMIC DNA]</scope>
    <source>
        <strain evidence="3">cv. AG2017</strain>
        <tissue evidence="2">Leaf</tissue>
    </source>
</reference>
<gene>
    <name evidence="2" type="ORF">CRG98_027814</name>
</gene>
<evidence type="ECO:0000313" key="3">
    <source>
        <dbReference type="Proteomes" id="UP000233551"/>
    </source>
</evidence>
<dbReference type="AlphaFoldDB" id="A0A2I0J7W1"/>
<proteinExistence type="predicted"/>
<feature type="compositionally biased region" description="Basic and acidic residues" evidence="1">
    <location>
        <begin position="1"/>
        <end position="22"/>
    </location>
</feature>
<protein>
    <submittedName>
        <fullName evidence="2">Uncharacterized protein</fullName>
    </submittedName>
</protein>
<accession>A0A2I0J7W1</accession>
<keyword evidence="3" id="KW-1185">Reference proteome</keyword>
<comment type="caution">
    <text evidence="2">The sequence shown here is derived from an EMBL/GenBank/DDBJ whole genome shotgun (WGS) entry which is preliminary data.</text>
</comment>
<name>A0A2I0J7W1_PUNGR</name>
<feature type="region of interest" description="Disordered" evidence="1">
    <location>
        <begin position="1"/>
        <end position="26"/>
    </location>
</feature>
<organism evidence="2 3">
    <name type="scientific">Punica granatum</name>
    <name type="common">Pomegranate</name>
    <dbReference type="NCBI Taxonomy" id="22663"/>
    <lineage>
        <taxon>Eukaryota</taxon>
        <taxon>Viridiplantae</taxon>
        <taxon>Streptophyta</taxon>
        <taxon>Embryophyta</taxon>
        <taxon>Tracheophyta</taxon>
        <taxon>Spermatophyta</taxon>
        <taxon>Magnoliopsida</taxon>
        <taxon>eudicotyledons</taxon>
        <taxon>Gunneridae</taxon>
        <taxon>Pentapetalae</taxon>
        <taxon>rosids</taxon>
        <taxon>malvids</taxon>
        <taxon>Myrtales</taxon>
        <taxon>Lythraceae</taxon>
        <taxon>Punica</taxon>
    </lineage>
</organism>